<evidence type="ECO:0000256" key="1">
    <source>
        <dbReference type="SAM" id="SignalP"/>
    </source>
</evidence>
<feature type="chain" id="PRO_5035950250" description="Lipoprotein" evidence="1">
    <location>
        <begin position="20"/>
        <end position="174"/>
    </location>
</feature>
<dbReference type="KEGG" id="ckh:LVJ77_08190"/>
<reference evidence="2" key="2">
    <citation type="submission" date="2024-09" db="EMBL/GenBank/DDBJ databases">
        <authorList>
            <person name="Veyrier F.J."/>
        </authorList>
    </citation>
    <scope>NUCLEOTIDE SEQUENCE</scope>
    <source>
        <strain evidence="2">17694</strain>
    </source>
</reference>
<dbReference type="EMBL" id="CP091521">
    <property type="protein sequence ID" value="UOP04327.1"/>
    <property type="molecule type" value="Genomic_DNA"/>
</dbReference>
<dbReference type="PROSITE" id="PS51257">
    <property type="entry name" value="PROKAR_LIPOPROTEIN"/>
    <property type="match status" value="1"/>
</dbReference>
<evidence type="ECO:0000313" key="2">
    <source>
        <dbReference type="EMBL" id="UOP04327.1"/>
    </source>
</evidence>
<evidence type="ECO:0000313" key="3">
    <source>
        <dbReference type="Proteomes" id="UP000831534"/>
    </source>
</evidence>
<gene>
    <name evidence="2" type="ORF">LVJ77_08190</name>
</gene>
<dbReference type="RefSeq" id="WP_051255611.1">
    <property type="nucleotide sequence ID" value="NZ_CP091521.1"/>
</dbReference>
<evidence type="ECO:0008006" key="4">
    <source>
        <dbReference type="Google" id="ProtNLM"/>
    </source>
</evidence>
<feature type="signal peptide" evidence="1">
    <location>
        <begin position="1"/>
        <end position="19"/>
    </location>
</feature>
<keyword evidence="3" id="KW-1185">Reference proteome</keyword>
<sequence>MKHYLLTAAAASVLLAACANQPYQSYQPYPVYPGLVQVPSMVPQTTVITPPPAPVQPQPPVQVQVQTPPPATTAVATTVTDLYGCQTATGATWSVLLQQCVQLFNVANIRMVDPDNPALAAYAIFTKDRKQAEIFSATLPKGIILTAAKGGYISSDGKIRLVDLGKNNWKLVKK</sequence>
<dbReference type="Proteomes" id="UP000831534">
    <property type="component" value="Chromosome"/>
</dbReference>
<reference evidence="2" key="1">
    <citation type="journal article" date="2022" name="Res Sq">
        <title>Evolution of multicellular longitudinally dividing oral cavity symbionts (Neisseriaceae).</title>
        <authorList>
            <person name="Nyongesa S."/>
            <person name="Weber P."/>
            <person name="Bernet E."/>
            <person name="Pullido F."/>
            <person name="Nieckarz M."/>
            <person name="Delaby M."/>
            <person name="Nieves C."/>
            <person name="Viehboeck T."/>
            <person name="Krause N."/>
            <person name="Rivera-Millot A."/>
            <person name="Nakamura A."/>
            <person name="Vischer N."/>
            <person name="VanNieuwenhze M."/>
            <person name="Brun Y."/>
            <person name="Cava F."/>
            <person name="Bulgheresi S."/>
            <person name="Veyrier F."/>
        </authorList>
    </citation>
    <scope>NUCLEOTIDE SEQUENCE</scope>
    <source>
        <strain evidence="2">17694</strain>
    </source>
</reference>
<dbReference type="AlphaFoldDB" id="A0A8T9MRU9"/>
<name>A0A8T9MRU9_9NEIS</name>
<accession>A0A8T9MRU9</accession>
<keyword evidence="1" id="KW-0732">Signal</keyword>
<organism evidence="2 3">
    <name type="scientific">Conchiformibius kuhniae</name>
    <dbReference type="NCBI Taxonomy" id="211502"/>
    <lineage>
        <taxon>Bacteria</taxon>
        <taxon>Pseudomonadati</taxon>
        <taxon>Pseudomonadota</taxon>
        <taxon>Betaproteobacteria</taxon>
        <taxon>Neisseriales</taxon>
        <taxon>Neisseriaceae</taxon>
        <taxon>Conchiformibius</taxon>
    </lineage>
</organism>
<proteinExistence type="predicted"/>
<protein>
    <recommendedName>
        <fullName evidence="4">Lipoprotein</fullName>
    </recommendedName>
</protein>